<reference evidence="1" key="1">
    <citation type="submission" date="2021-06" db="EMBL/GenBank/DDBJ databases">
        <authorList>
            <person name="Criscuolo A."/>
        </authorList>
    </citation>
    <scope>NUCLEOTIDE SEQUENCE</scope>
    <source>
        <strain evidence="1">CIP111600</strain>
    </source>
</reference>
<gene>
    <name evidence="1" type="ORF">PAESOLCIP111_04490</name>
</gene>
<accession>A0A916K7K3</accession>
<name>A0A916K7K3_9BACL</name>
<protein>
    <recommendedName>
        <fullName evidence="3">Cupin domain-containing protein</fullName>
    </recommendedName>
</protein>
<proteinExistence type="predicted"/>
<comment type="caution">
    <text evidence="1">The sequence shown here is derived from an EMBL/GenBank/DDBJ whole genome shotgun (WGS) entry which is preliminary data.</text>
</comment>
<keyword evidence="2" id="KW-1185">Reference proteome</keyword>
<sequence length="152" mass="16781">MKPISEDEARALGVEAIHHEMDNGERRFRLVSSDGSSYSRTEASGASGWQNSHYHQGVTELYVVQKGWIAYAELSAGGELTISLLQQGDTVTVRPYTHHNVYMSAFAVTHVVKYGDGTDKGTDKADWVPSPALDLRTKPVTESELLHKFNST</sequence>
<dbReference type="RefSeq" id="WP_218094212.1">
    <property type="nucleotide sequence ID" value="NZ_CAJVAS010000025.1"/>
</dbReference>
<evidence type="ECO:0008006" key="3">
    <source>
        <dbReference type="Google" id="ProtNLM"/>
    </source>
</evidence>
<evidence type="ECO:0000313" key="1">
    <source>
        <dbReference type="EMBL" id="CAG7643520.1"/>
    </source>
</evidence>
<evidence type="ECO:0000313" key="2">
    <source>
        <dbReference type="Proteomes" id="UP000693672"/>
    </source>
</evidence>
<organism evidence="1 2">
    <name type="scientific">Paenibacillus solanacearum</name>
    <dbReference type="NCBI Taxonomy" id="2048548"/>
    <lineage>
        <taxon>Bacteria</taxon>
        <taxon>Bacillati</taxon>
        <taxon>Bacillota</taxon>
        <taxon>Bacilli</taxon>
        <taxon>Bacillales</taxon>
        <taxon>Paenibacillaceae</taxon>
        <taxon>Paenibacillus</taxon>
    </lineage>
</organism>
<dbReference type="AlphaFoldDB" id="A0A916K7K3"/>
<dbReference type="EMBL" id="CAJVAS010000025">
    <property type="protein sequence ID" value="CAG7643520.1"/>
    <property type="molecule type" value="Genomic_DNA"/>
</dbReference>
<dbReference type="Proteomes" id="UP000693672">
    <property type="component" value="Unassembled WGS sequence"/>
</dbReference>